<evidence type="ECO:0000313" key="2">
    <source>
        <dbReference type="WBParaSite" id="JU765_v2.g9075.t1"/>
    </source>
</evidence>
<proteinExistence type="predicted"/>
<accession>A0AC34RPS8</accession>
<evidence type="ECO:0000313" key="1">
    <source>
        <dbReference type="Proteomes" id="UP000887576"/>
    </source>
</evidence>
<organism evidence="1 2">
    <name type="scientific">Panagrolaimus sp. JU765</name>
    <dbReference type="NCBI Taxonomy" id="591449"/>
    <lineage>
        <taxon>Eukaryota</taxon>
        <taxon>Metazoa</taxon>
        <taxon>Ecdysozoa</taxon>
        <taxon>Nematoda</taxon>
        <taxon>Chromadorea</taxon>
        <taxon>Rhabditida</taxon>
        <taxon>Tylenchina</taxon>
        <taxon>Panagrolaimomorpha</taxon>
        <taxon>Panagrolaimoidea</taxon>
        <taxon>Panagrolaimidae</taxon>
        <taxon>Panagrolaimus</taxon>
    </lineage>
</organism>
<reference evidence="2" key="1">
    <citation type="submission" date="2022-11" db="UniProtKB">
        <authorList>
            <consortium name="WormBaseParasite"/>
        </authorList>
    </citation>
    <scope>IDENTIFICATION</scope>
</reference>
<dbReference type="Proteomes" id="UP000887576">
    <property type="component" value="Unplaced"/>
</dbReference>
<protein>
    <submittedName>
        <fullName evidence="2">Uncharacterized protein</fullName>
    </submittedName>
</protein>
<dbReference type="WBParaSite" id="JU765_v2.g9075.t1">
    <property type="protein sequence ID" value="JU765_v2.g9075.t1"/>
    <property type="gene ID" value="JU765_v2.g9075"/>
</dbReference>
<sequence length="272" mass="30666">MMKPLVLLVSSLIVAALVLKAEAINVGSGFDEILDQKKASLIKCCQENVPKQCQGLCTVEFHKFTPEFLFNTLNPGYFLVEYFLPGKCYFSDLYNLFPCFLEQKSQDLCCQNSKNAVENFGVLNLPLKLEERMLDAEPLWCKQQVCSGMGFEFNMSTIFFCENTMKAAIGCHFGGQIKDSKESAKKLMEAIAAKDYQKIVQEAIKLFEMAKNAGITVKYSTVKKLALENGVKVDAIQIDQSEKQDLIALIDGNKNVHESIKEQIKEFFNEMQ</sequence>
<name>A0AC34RPS8_9BILA</name>